<reference evidence="2" key="1">
    <citation type="submission" date="2015-11" db="EMBL/GenBank/DDBJ databases">
        <title>De novo transcriptome assembly of four potential Pierce s Disease insect vectors from Arizona vineyards.</title>
        <authorList>
            <person name="Tassone E.E."/>
        </authorList>
    </citation>
    <scope>NUCLEOTIDE SEQUENCE</scope>
</reference>
<dbReference type="AlphaFoldDB" id="A0A1B6HEA1"/>
<protein>
    <recommendedName>
        <fullName evidence="1">XRN2-binding (XTBD) domain-containing protein</fullName>
    </recommendedName>
</protein>
<dbReference type="InterPro" id="IPR021859">
    <property type="entry name" value="XTBD"/>
</dbReference>
<feature type="domain" description="XRN2-binding (XTBD)" evidence="1">
    <location>
        <begin position="84"/>
        <end position="119"/>
    </location>
</feature>
<dbReference type="PROSITE" id="PS51827">
    <property type="entry name" value="XTBD"/>
    <property type="match status" value="1"/>
</dbReference>
<organism evidence="2">
    <name type="scientific">Homalodisca liturata</name>
    <dbReference type="NCBI Taxonomy" id="320908"/>
    <lineage>
        <taxon>Eukaryota</taxon>
        <taxon>Metazoa</taxon>
        <taxon>Ecdysozoa</taxon>
        <taxon>Arthropoda</taxon>
        <taxon>Hexapoda</taxon>
        <taxon>Insecta</taxon>
        <taxon>Pterygota</taxon>
        <taxon>Neoptera</taxon>
        <taxon>Paraneoptera</taxon>
        <taxon>Hemiptera</taxon>
        <taxon>Auchenorrhyncha</taxon>
        <taxon>Membracoidea</taxon>
        <taxon>Cicadellidae</taxon>
        <taxon>Cicadellinae</taxon>
        <taxon>Proconiini</taxon>
        <taxon>Homalodisca</taxon>
    </lineage>
</organism>
<name>A0A1B6HEA1_9HEMI</name>
<accession>A0A1B6HEA1</accession>
<sequence>NRLAKEVAEEFRESRKGRLKRTFVGAQDAAGAKAKGSKPPLGALEKFATDVPGDDVDQGSCFVGSKPPLGALEKFATDVPGDDVDRYRIEHESDEHWGLRRQFMVAHKEKYPEDRLVCL</sequence>
<gene>
    <name evidence="2" type="ORF">g.16995</name>
</gene>
<proteinExistence type="predicted"/>
<feature type="non-terminal residue" evidence="2">
    <location>
        <position position="1"/>
    </location>
</feature>
<evidence type="ECO:0000313" key="2">
    <source>
        <dbReference type="EMBL" id="JAS73018.1"/>
    </source>
</evidence>
<evidence type="ECO:0000259" key="1">
    <source>
        <dbReference type="PROSITE" id="PS51827"/>
    </source>
</evidence>
<feature type="non-terminal residue" evidence="2">
    <location>
        <position position="119"/>
    </location>
</feature>
<dbReference type="EMBL" id="GECU01034688">
    <property type="protein sequence ID" value="JAS73018.1"/>
    <property type="molecule type" value="Transcribed_RNA"/>
</dbReference>
<dbReference type="Pfam" id="PF11952">
    <property type="entry name" value="XTBD"/>
    <property type="match status" value="1"/>
</dbReference>